<protein>
    <submittedName>
        <fullName evidence="1">Uncharacterized protein</fullName>
    </submittedName>
</protein>
<gene>
    <name evidence="1" type="ORF">V1525DRAFT_369776</name>
</gene>
<comment type="caution">
    <text evidence="1">The sequence shown here is derived from an EMBL/GenBank/DDBJ whole genome shotgun (WGS) entry which is preliminary data.</text>
</comment>
<evidence type="ECO:0000313" key="2">
    <source>
        <dbReference type="Proteomes" id="UP001433508"/>
    </source>
</evidence>
<keyword evidence="2" id="KW-1185">Reference proteome</keyword>
<dbReference type="Proteomes" id="UP001433508">
    <property type="component" value="Unassembled WGS sequence"/>
</dbReference>
<proteinExistence type="predicted"/>
<evidence type="ECO:0000313" key="1">
    <source>
        <dbReference type="EMBL" id="KAK9240655.1"/>
    </source>
</evidence>
<name>A0ACC3TAI5_LIPKO</name>
<organism evidence="1 2">
    <name type="scientific">Lipomyces kononenkoae</name>
    <name type="common">Yeast</name>
    <dbReference type="NCBI Taxonomy" id="34357"/>
    <lineage>
        <taxon>Eukaryota</taxon>
        <taxon>Fungi</taxon>
        <taxon>Dikarya</taxon>
        <taxon>Ascomycota</taxon>
        <taxon>Saccharomycotina</taxon>
        <taxon>Lipomycetes</taxon>
        <taxon>Lipomycetales</taxon>
        <taxon>Lipomycetaceae</taxon>
        <taxon>Lipomyces</taxon>
    </lineage>
</organism>
<accession>A0ACC3TAI5</accession>
<dbReference type="EMBL" id="MU971338">
    <property type="protein sequence ID" value="KAK9240655.1"/>
    <property type="molecule type" value="Genomic_DNA"/>
</dbReference>
<sequence>MSFLLRKILSLNSAVEVDHDEDAAPAFPALDSAQRANRPQTESDENDEEHNERSTVDESLVTATADLSRVYMPPPPPPSSVPRRQSAGGSMGPASIVASARAQPTLQSGTTPPSVLERPLPKFNFSDIAEPTRLAAPPKTAQTTAAQARRRREKVALEPGFSQLDWATLKNSGKDLSGRAQGLQPMQITLEELRMHSTKEDAWTTLGGKVYNISPYLRYHPGGVKELMRCAGRDGTRLFNLTHMWVNYERLLSNCFVGYLVPGGSS</sequence>
<reference evidence="2" key="1">
    <citation type="journal article" date="2024" name="Front. Bioeng. Biotechnol.">
        <title>Genome-scale model development and genomic sequencing of the oleaginous clade Lipomyces.</title>
        <authorList>
            <person name="Czajka J.J."/>
            <person name="Han Y."/>
            <person name="Kim J."/>
            <person name="Mondo S.J."/>
            <person name="Hofstad B.A."/>
            <person name="Robles A."/>
            <person name="Haridas S."/>
            <person name="Riley R."/>
            <person name="LaButti K."/>
            <person name="Pangilinan J."/>
            <person name="Andreopoulos W."/>
            <person name="Lipzen A."/>
            <person name="Yan J."/>
            <person name="Wang M."/>
            <person name="Ng V."/>
            <person name="Grigoriev I.V."/>
            <person name="Spatafora J.W."/>
            <person name="Magnuson J.K."/>
            <person name="Baker S.E."/>
            <person name="Pomraning K.R."/>
        </authorList>
    </citation>
    <scope>NUCLEOTIDE SEQUENCE [LARGE SCALE GENOMIC DNA]</scope>
    <source>
        <strain evidence="2">CBS 7786</strain>
    </source>
</reference>